<feature type="non-terminal residue" evidence="2">
    <location>
        <position position="114"/>
    </location>
</feature>
<dbReference type="Proteomes" id="UP001057375">
    <property type="component" value="Unassembled WGS sequence"/>
</dbReference>
<name>A0ABQ5KEL9_9EUKA</name>
<accession>A0ABQ5KEL9</accession>
<protein>
    <recommendedName>
        <fullName evidence="1">Integrase zinc-binding domain-containing protein</fullName>
    </recommendedName>
</protein>
<feature type="domain" description="Integrase zinc-binding" evidence="1">
    <location>
        <begin position="30"/>
        <end position="88"/>
    </location>
</feature>
<comment type="caution">
    <text evidence="2">The sequence shown here is derived from an EMBL/GenBank/DDBJ whole genome shotgun (WGS) entry which is preliminary data.</text>
</comment>
<gene>
    <name evidence="2" type="ORF">ADUPG1_005711</name>
</gene>
<organism evidence="2 3">
    <name type="scientific">Aduncisulcus paluster</name>
    <dbReference type="NCBI Taxonomy" id="2918883"/>
    <lineage>
        <taxon>Eukaryota</taxon>
        <taxon>Metamonada</taxon>
        <taxon>Carpediemonas-like organisms</taxon>
        <taxon>Aduncisulcus</taxon>
    </lineage>
</organism>
<keyword evidence="3" id="KW-1185">Reference proteome</keyword>
<evidence type="ECO:0000259" key="1">
    <source>
        <dbReference type="Pfam" id="PF17921"/>
    </source>
</evidence>
<dbReference type="Pfam" id="PF17921">
    <property type="entry name" value="Integrase_H2C2"/>
    <property type="match status" value="1"/>
</dbReference>
<sequence>MEQQRLQPDEWKQKFEETETGWKKNGFLVVPESLEKKVMRLTHGEELESHAGAAIMTERLKEYGYYIKNAQKKATEFIKECGLCQKMRGSLLLSFVGEEHIRHEAFFRRSSGHS</sequence>
<dbReference type="Gene3D" id="1.10.340.70">
    <property type="match status" value="1"/>
</dbReference>
<proteinExistence type="predicted"/>
<evidence type="ECO:0000313" key="2">
    <source>
        <dbReference type="EMBL" id="GKT30983.1"/>
    </source>
</evidence>
<dbReference type="EMBL" id="BQXS01009234">
    <property type="protein sequence ID" value="GKT30983.1"/>
    <property type="molecule type" value="Genomic_DNA"/>
</dbReference>
<reference evidence="2" key="1">
    <citation type="submission" date="2022-03" db="EMBL/GenBank/DDBJ databases">
        <title>Draft genome sequence of Aduncisulcus paluster, a free-living microaerophilic Fornicata.</title>
        <authorList>
            <person name="Yuyama I."/>
            <person name="Kume K."/>
            <person name="Tamura T."/>
            <person name="Inagaki Y."/>
            <person name="Hashimoto T."/>
        </authorList>
    </citation>
    <scope>NUCLEOTIDE SEQUENCE</scope>
    <source>
        <strain evidence="2">NY0171</strain>
    </source>
</reference>
<evidence type="ECO:0000313" key="3">
    <source>
        <dbReference type="Proteomes" id="UP001057375"/>
    </source>
</evidence>
<dbReference type="InterPro" id="IPR041588">
    <property type="entry name" value="Integrase_H2C2"/>
</dbReference>